<comment type="caution">
    <text evidence="1">The sequence shown here is derived from an EMBL/GenBank/DDBJ whole genome shotgun (WGS) entry which is preliminary data.</text>
</comment>
<organism evidence="1 2">
    <name type="scientific">Bugula neritina</name>
    <name type="common">Brown bryozoan</name>
    <name type="synonym">Sertularia neritina</name>
    <dbReference type="NCBI Taxonomy" id="10212"/>
    <lineage>
        <taxon>Eukaryota</taxon>
        <taxon>Metazoa</taxon>
        <taxon>Spiralia</taxon>
        <taxon>Lophotrochozoa</taxon>
        <taxon>Bryozoa</taxon>
        <taxon>Gymnolaemata</taxon>
        <taxon>Cheilostomatida</taxon>
        <taxon>Flustrina</taxon>
        <taxon>Buguloidea</taxon>
        <taxon>Bugulidae</taxon>
        <taxon>Bugula</taxon>
    </lineage>
</organism>
<dbReference type="AlphaFoldDB" id="A0A7J7KFY3"/>
<dbReference type="Proteomes" id="UP000593567">
    <property type="component" value="Unassembled WGS sequence"/>
</dbReference>
<name>A0A7J7KFY3_BUGNE</name>
<accession>A0A7J7KFY3</accession>
<dbReference type="EMBL" id="VXIV02000620">
    <property type="protein sequence ID" value="KAF6037113.1"/>
    <property type="molecule type" value="Genomic_DNA"/>
</dbReference>
<gene>
    <name evidence="1" type="ORF">EB796_004582</name>
</gene>
<reference evidence="1" key="1">
    <citation type="submission" date="2020-06" db="EMBL/GenBank/DDBJ databases">
        <title>Draft genome of Bugula neritina, a colonial animal packing powerful symbionts and potential medicines.</title>
        <authorList>
            <person name="Rayko M."/>
        </authorList>
    </citation>
    <scope>NUCLEOTIDE SEQUENCE [LARGE SCALE GENOMIC DNA]</scope>
    <source>
        <strain evidence="1">Kwan_BN1</strain>
    </source>
</reference>
<keyword evidence="2" id="KW-1185">Reference proteome</keyword>
<evidence type="ECO:0000313" key="1">
    <source>
        <dbReference type="EMBL" id="KAF6037113.1"/>
    </source>
</evidence>
<sequence length="121" mass="13769">MTPDELLELSQKLSQEKLYVQSERESIARLNHEVAAAAAQVCKTAWLVKQQRANLSRLTQDEASLCCLKANVLETTNFVDAFRHLNYHESKFSAFLKLLKDDPVLVAEFVSNYSSKSTEYL</sequence>
<proteinExistence type="predicted"/>
<evidence type="ECO:0000313" key="2">
    <source>
        <dbReference type="Proteomes" id="UP000593567"/>
    </source>
</evidence>
<protein>
    <submittedName>
        <fullName evidence="1">GAPVD1</fullName>
    </submittedName>
</protein>
<dbReference type="OrthoDB" id="10264848at2759"/>